<dbReference type="GO" id="GO:0020037">
    <property type="term" value="F:heme binding"/>
    <property type="evidence" value="ECO:0007669"/>
    <property type="project" value="InterPro"/>
</dbReference>
<keyword evidence="7" id="KW-1185">Reference proteome</keyword>
<dbReference type="PANTHER" id="PTHR24298">
    <property type="entry name" value="FLAVONOID 3'-MONOOXYGENASE-RELATED"/>
    <property type="match status" value="1"/>
</dbReference>
<evidence type="ECO:0000256" key="2">
    <source>
        <dbReference type="ARBA" id="ARBA00022692"/>
    </source>
</evidence>
<gene>
    <name evidence="6" type="ORF">Cni_G12894</name>
</gene>
<dbReference type="InterPro" id="IPR051103">
    <property type="entry name" value="Plant_metabolite_P450s"/>
</dbReference>
<reference evidence="6 7" key="1">
    <citation type="submission" date="2023-10" db="EMBL/GenBank/DDBJ databases">
        <title>Chromosome-scale genome assembly provides insights into flower coloration mechanisms of Canna indica.</title>
        <authorList>
            <person name="Li C."/>
        </authorList>
    </citation>
    <scope>NUCLEOTIDE SEQUENCE [LARGE SCALE GENOMIC DNA]</scope>
    <source>
        <tissue evidence="6">Flower</tissue>
    </source>
</reference>
<dbReference type="EMBL" id="CP136893">
    <property type="protein sequence ID" value="WOL04173.1"/>
    <property type="molecule type" value="Genomic_DNA"/>
</dbReference>
<evidence type="ECO:0000256" key="5">
    <source>
        <dbReference type="ARBA" id="ARBA00023136"/>
    </source>
</evidence>
<dbReference type="InterPro" id="IPR036396">
    <property type="entry name" value="Cyt_P450_sf"/>
</dbReference>
<dbReference type="GO" id="GO:0005506">
    <property type="term" value="F:iron ion binding"/>
    <property type="evidence" value="ECO:0007669"/>
    <property type="project" value="InterPro"/>
</dbReference>
<evidence type="ECO:0000256" key="3">
    <source>
        <dbReference type="ARBA" id="ARBA00022723"/>
    </source>
</evidence>
<accession>A0AAQ3K8N1</accession>
<comment type="subcellular location">
    <subcellularLocation>
        <location evidence="1">Membrane</location>
        <topology evidence="1">Single-pass membrane protein</topology>
    </subcellularLocation>
</comment>
<dbReference type="GO" id="GO:0016020">
    <property type="term" value="C:membrane"/>
    <property type="evidence" value="ECO:0007669"/>
    <property type="project" value="UniProtKB-SubCell"/>
</dbReference>
<keyword evidence="3" id="KW-0479">Metal-binding</keyword>
<evidence type="ECO:0000256" key="4">
    <source>
        <dbReference type="ARBA" id="ARBA00022989"/>
    </source>
</evidence>
<dbReference type="Proteomes" id="UP001327560">
    <property type="component" value="Chromosome 4"/>
</dbReference>
<dbReference type="InterPro" id="IPR001128">
    <property type="entry name" value="Cyt_P450"/>
</dbReference>
<evidence type="ECO:0000313" key="7">
    <source>
        <dbReference type="Proteomes" id="UP001327560"/>
    </source>
</evidence>
<keyword evidence="4" id="KW-1133">Transmembrane helix</keyword>
<dbReference type="Gene3D" id="1.10.630.10">
    <property type="entry name" value="Cytochrome P450"/>
    <property type="match status" value="1"/>
</dbReference>
<evidence type="ECO:0000313" key="6">
    <source>
        <dbReference type="EMBL" id="WOL04173.1"/>
    </source>
</evidence>
<keyword evidence="2" id="KW-0812">Transmembrane</keyword>
<dbReference type="GO" id="GO:0016709">
    <property type="term" value="F:oxidoreductase activity, acting on paired donors, with incorporation or reduction of molecular oxygen, NAD(P)H as one donor, and incorporation of one atom of oxygen"/>
    <property type="evidence" value="ECO:0007669"/>
    <property type="project" value="TreeGrafter"/>
</dbReference>
<evidence type="ECO:0000256" key="1">
    <source>
        <dbReference type="ARBA" id="ARBA00004167"/>
    </source>
</evidence>
<name>A0AAQ3K8N1_9LILI</name>
<organism evidence="6 7">
    <name type="scientific">Canna indica</name>
    <name type="common">Indian-shot</name>
    <dbReference type="NCBI Taxonomy" id="4628"/>
    <lineage>
        <taxon>Eukaryota</taxon>
        <taxon>Viridiplantae</taxon>
        <taxon>Streptophyta</taxon>
        <taxon>Embryophyta</taxon>
        <taxon>Tracheophyta</taxon>
        <taxon>Spermatophyta</taxon>
        <taxon>Magnoliopsida</taxon>
        <taxon>Liliopsida</taxon>
        <taxon>Zingiberales</taxon>
        <taxon>Cannaceae</taxon>
        <taxon>Canna</taxon>
    </lineage>
</organism>
<sequence length="104" mass="11869">MDDYIPFLRPFFANNQKKVLQVWQEQIPLVNKRRSILKNPNLEPNVVPFSYIDSLLDLKVDGRDSVPTDPELVTLCSELINGGIDTTSTVIEWAMARIIDNPNI</sequence>
<dbReference type="SUPFAM" id="SSF48264">
    <property type="entry name" value="Cytochrome P450"/>
    <property type="match status" value="1"/>
</dbReference>
<dbReference type="AlphaFoldDB" id="A0AAQ3K8N1"/>
<proteinExistence type="predicted"/>
<keyword evidence="5" id="KW-0472">Membrane</keyword>
<dbReference type="Pfam" id="PF00067">
    <property type="entry name" value="p450"/>
    <property type="match status" value="1"/>
</dbReference>
<dbReference type="PANTHER" id="PTHR24298:SF47">
    <property type="entry name" value="CYTOCHROME P450 77A4"/>
    <property type="match status" value="1"/>
</dbReference>
<protein>
    <submittedName>
        <fullName evidence="6">Cytochrome P450</fullName>
    </submittedName>
</protein>